<evidence type="ECO:0000313" key="3">
    <source>
        <dbReference type="Proteomes" id="UP001140560"/>
    </source>
</evidence>
<feature type="compositionally biased region" description="Low complexity" evidence="1">
    <location>
        <begin position="17"/>
        <end position="35"/>
    </location>
</feature>
<evidence type="ECO:0000256" key="1">
    <source>
        <dbReference type="SAM" id="MobiDB-lite"/>
    </source>
</evidence>
<feature type="region of interest" description="Disordered" evidence="1">
    <location>
        <begin position="1"/>
        <end position="137"/>
    </location>
</feature>
<gene>
    <name evidence="2" type="ORF">N0V83_009759</name>
</gene>
<dbReference type="AlphaFoldDB" id="A0A9W9CI57"/>
<dbReference type="OrthoDB" id="3797609at2759"/>
<accession>A0A9W9CI57</accession>
<feature type="region of interest" description="Disordered" evidence="1">
    <location>
        <begin position="411"/>
        <end position="432"/>
    </location>
</feature>
<dbReference type="EMBL" id="JAPEUY010000019">
    <property type="protein sequence ID" value="KAJ4363465.1"/>
    <property type="molecule type" value="Genomic_DNA"/>
</dbReference>
<evidence type="ECO:0000313" key="2">
    <source>
        <dbReference type="EMBL" id="KAJ4363465.1"/>
    </source>
</evidence>
<sequence>MQLRSSSSELARERIMATALNNASTDTSSATPATPAKKKRKTAGAVGDEAYIPSGPATINKVRTPAKKTASKRAASSTEKKTPKSVPTRSASYEDKDGNHLSLPPISDLGLEDEGPAAVQNRPARPAPTRKSGRAIARVSYKEVDADDTDPPKSITFPMKTNDTNAGLQLVADRMNEEDDLWDVPDVSAEEEAPEATVEQKAPKVASSELRDLELAMGIELMQCLPKLSELKFDDVTDDDKDYLPIAMLVGKYIASDPNSEHSGVEIWAYQRGQGAVVFPNPMPMPPIELVPFKADGQHIPDLKGIELLMTWDRMTAHVDFLPQFSKLHSLEEFVCLVRYCLLLAADAQLFGFDGAMIPKDESFTRYLVDISNRRWNEHRFMIHDKTSVLPKDEEMKDVPGSEIPQREAFEMFSASEDSSGEDEIPEVKPEGYEKHLKKRKSKW</sequence>
<comment type="caution">
    <text evidence="2">The sequence shown here is derived from an EMBL/GenBank/DDBJ whole genome shotgun (WGS) entry which is preliminary data.</text>
</comment>
<reference evidence="2" key="1">
    <citation type="submission" date="2022-10" db="EMBL/GenBank/DDBJ databases">
        <title>Tapping the CABI collections for fungal endophytes: first genome assemblies for Collariella, Neodidymelliopsis, Ascochyta clinopodiicola, Didymella pomorum, Didymosphaeria variabile, Neocosmospora piperis and Neocucurbitaria cava.</title>
        <authorList>
            <person name="Hill R."/>
        </authorList>
    </citation>
    <scope>NUCLEOTIDE SEQUENCE</scope>
    <source>
        <strain evidence="2">IMI 356814</strain>
    </source>
</reference>
<keyword evidence="3" id="KW-1185">Reference proteome</keyword>
<protein>
    <submittedName>
        <fullName evidence="2">Uncharacterized protein</fullName>
    </submittedName>
</protein>
<organism evidence="2 3">
    <name type="scientific">Neocucurbitaria cava</name>
    <dbReference type="NCBI Taxonomy" id="798079"/>
    <lineage>
        <taxon>Eukaryota</taxon>
        <taxon>Fungi</taxon>
        <taxon>Dikarya</taxon>
        <taxon>Ascomycota</taxon>
        <taxon>Pezizomycotina</taxon>
        <taxon>Dothideomycetes</taxon>
        <taxon>Pleosporomycetidae</taxon>
        <taxon>Pleosporales</taxon>
        <taxon>Pleosporineae</taxon>
        <taxon>Cucurbitariaceae</taxon>
        <taxon>Neocucurbitaria</taxon>
    </lineage>
</organism>
<name>A0A9W9CI57_9PLEO</name>
<dbReference type="Proteomes" id="UP001140560">
    <property type="component" value="Unassembled WGS sequence"/>
</dbReference>
<proteinExistence type="predicted"/>